<accession>A0A4U0XDD6</accession>
<evidence type="ECO:0000313" key="2">
    <source>
        <dbReference type="EMBL" id="TKA74824.1"/>
    </source>
</evidence>
<feature type="region of interest" description="Disordered" evidence="1">
    <location>
        <begin position="787"/>
        <end position="820"/>
    </location>
</feature>
<dbReference type="Gene3D" id="2.130.10.10">
    <property type="entry name" value="YVTN repeat-like/Quinoprotein amine dehydrogenase"/>
    <property type="match status" value="3"/>
</dbReference>
<reference evidence="2 3" key="1">
    <citation type="submission" date="2017-03" db="EMBL/GenBank/DDBJ databases">
        <title>Genomes of endolithic fungi from Antarctica.</title>
        <authorList>
            <person name="Coleine C."/>
            <person name="Masonjones S."/>
            <person name="Stajich J.E."/>
        </authorList>
    </citation>
    <scope>NUCLEOTIDE SEQUENCE [LARGE SCALE GENOMIC DNA]</scope>
    <source>
        <strain evidence="2 3">CCFEE 5184</strain>
    </source>
</reference>
<dbReference type="SUPFAM" id="SSF50998">
    <property type="entry name" value="Quinoprotein alcohol dehydrogenase-like"/>
    <property type="match status" value="1"/>
</dbReference>
<feature type="compositionally biased region" description="Low complexity" evidence="1">
    <location>
        <begin position="908"/>
        <end position="918"/>
    </location>
</feature>
<feature type="compositionally biased region" description="Polar residues" evidence="1">
    <location>
        <begin position="1"/>
        <end position="19"/>
    </location>
</feature>
<dbReference type="OrthoDB" id="6252103at2759"/>
<name>A0A4U0XDD6_9PEZI</name>
<feature type="compositionally biased region" description="Polar residues" evidence="1">
    <location>
        <begin position="847"/>
        <end position="859"/>
    </location>
</feature>
<keyword evidence="3" id="KW-1185">Reference proteome</keyword>
<organism evidence="2 3">
    <name type="scientific">Friedmanniomyces simplex</name>
    <dbReference type="NCBI Taxonomy" id="329884"/>
    <lineage>
        <taxon>Eukaryota</taxon>
        <taxon>Fungi</taxon>
        <taxon>Dikarya</taxon>
        <taxon>Ascomycota</taxon>
        <taxon>Pezizomycotina</taxon>
        <taxon>Dothideomycetes</taxon>
        <taxon>Dothideomycetidae</taxon>
        <taxon>Mycosphaerellales</taxon>
        <taxon>Teratosphaeriaceae</taxon>
        <taxon>Friedmanniomyces</taxon>
    </lineage>
</organism>
<gene>
    <name evidence="2" type="ORF">B0A55_05938</name>
</gene>
<dbReference type="Proteomes" id="UP000309340">
    <property type="component" value="Unassembled WGS sequence"/>
</dbReference>
<dbReference type="PANTHER" id="PTHR45589">
    <property type="entry name" value="WD REPEAT DOMAIN 62, ISOFORM G"/>
    <property type="match status" value="1"/>
</dbReference>
<dbReference type="SMART" id="SM00320">
    <property type="entry name" value="WD40"/>
    <property type="match status" value="6"/>
</dbReference>
<dbReference type="EMBL" id="NAJQ01000212">
    <property type="protein sequence ID" value="TKA74824.1"/>
    <property type="molecule type" value="Genomic_DNA"/>
</dbReference>
<dbReference type="InterPro" id="IPR015943">
    <property type="entry name" value="WD40/YVTN_repeat-like_dom_sf"/>
</dbReference>
<dbReference type="Pfam" id="PF00400">
    <property type="entry name" value="WD40"/>
    <property type="match status" value="3"/>
</dbReference>
<feature type="region of interest" description="Disordered" evidence="1">
    <location>
        <begin position="833"/>
        <end position="974"/>
    </location>
</feature>
<evidence type="ECO:0000313" key="3">
    <source>
        <dbReference type="Proteomes" id="UP000309340"/>
    </source>
</evidence>
<dbReference type="InterPro" id="IPR052779">
    <property type="entry name" value="WDR62"/>
</dbReference>
<proteinExistence type="predicted"/>
<evidence type="ECO:0000256" key="1">
    <source>
        <dbReference type="SAM" id="MobiDB-lite"/>
    </source>
</evidence>
<feature type="compositionally biased region" description="Low complexity" evidence="1">
    <location>
        <begin position="942"/>
        <end position="974"/>
    </location>
</feature>
<dbReference type="STRING" id="329884.A0A4U0XDD6"/>
<comment type="caution">
    <text evidence="2">The sequence shown here is derived from an EMBL/GenBank/DDBJ whole genome shotgun (WGS) entry which is preliminary data.</text>
</comment>
<feature type="compositionally biased region" description="Polar residues" evidence="1">
    <location>
        <begin position="788"/>
        <end position="811"/>
    </location>
</feature>
<feature type="region of interest" description="Disordered" evidence="1">
    <location>
        <begin position="1"/>
        <end position="29"/>
    </location>
</feature>
<protein>
    <submittedName>
        <fullName evidence="2">Uncharacterized protein</fullName>
    </submittedName>
</protein>
<dbReference type="InterPro" id="IPR001680">
    <property type="entry name" value="WD40_rpt"/>
</dbReference>
<feature type="region of interest" description="Disordered" evidence="1">
    <location>
        <begin position="85"/>
        <end position="107"/>
    </location>
</feature>
<dbReference type="AlphaFoldDB" id="A0A4U0XDD6"/>
<dbReference type="InterPro" id="IPR011047">
    <property type="entry name" value="Quinoprotein_ADH-like_sf"/>
</dbReference>
<sequence length="1108" mass="116751">MNLRLTPSNSPFFKSSAPRSPTKFARSEEPGLRLSTVVGTTTSTANGFDCNTARRTVAYTAGAAAVVCSVDGELRLKQRFFRARPTSAGAGREGNGQSLSTPTPGEARSRAVGHVKEYSLGGSPLGATRDWSDSPTGRTGTAKDRVKAVTSVALSANGKWLAVGETGYKPRILIFSLAEDSLETSVSVLSEHTFGVHALRFSPDSKYLASLGTVNDGFLYVWQIDDRTGAATLHASNKCTTLINSMSWMGASIVTVGLRFVKVWRPEEDVGSETRRADTTLSPATPRLRADNKSSDYGNSILSPRHKVLAGKNSLLAEVLDCNFVSGLPVSGTEMVICAETGEVCLLDDTGELQILSHVATADFRICSAMLDALGTLHVLGADDTSSTFALADLKSGPASPGNRTKRKTMSPYRQLNESTNTFVAVASIDGLQVRLDSRGGVVISRDVDDLTSPEVVRLAGPADAVAGVAALGSEGASTAVFLTYSGKGILQKWDAQGGLVAQLTVPLQGPEDLYGMANMLTAAVPLPNGLLVAAGDKLGALNVVNLETGSIITQLRAHSSEIADIRVFQRSGQQLLATASRDRTVQLFSWVDDKLELLQTMDEHAGAVTSLLATDDGQHLLSCSADRSIVVREAWLREPDNPASVAYVILRTITLKSAPTSMCMGADQSTLFVASTDRSITKYNIKTGQTSFTFKCADSDNGESVTMSKILFAPLLNGNPVIVGISSSDKAVRLYSEIGTLLARDWGHTEGVTGVALLAARSGDEEPRTTRLVTVAADSTIFLWDTSPASSCSPPQQTSGEGTDALSTPKATIPMGPPLRKIMSYASLTRLRRESPLEDSDPSSPTAGQTPTQASSPQRLRKKASRMSIAPAPRLEPALRSSFAEGSLRSSRRSSLRQRSPSPPSPRNATAAAAAARSNHRNRPSLGGSLRSKSSENVLKSLASPPASALTAAAANTPSGSSSSSTTSLTPASDALSRALRAYRKKLANAPSNESVSPEALRELEKELKLTARALGERSLQGRTVDEGTMARLLEVASERIVGMLDERIRERVVREVKGVGGEEVLGAVAEAGAEGEDRGGVIDGDGLNGERADALAGALAGIVLGE</sequence>
<dbReference type="PANTHER" id="PTHR45589:SF1">
    <property type="entry name" value="WD REPEAT DOMAIN 62, ISOFORM G"/>
    <property type="match status" value="1"/>
</dbReference>
<feature type="region of interest" description="Disordered" evidence="1">
    <location>
        <begin position="272"/>
        <end position="296"/>
    </location>
</feature>